<name>A0A1D2NG37_ORCCI</name>
<sequence>MENQGLQWVGYIKIKCSTLELKFHYQRMTDMVSLTVVVGEGEGSSDSDPTPRIFGGNSEEVQNERDLELGREHS</sequence>
<dbReference type="AlphaFoldDB" id="A0A1D2NG37"/>
<evidence type="ECO:0000313" key="3">
    <source>
        <dbReference type="Proteomes" id="UP000094527"/>
    </source>
</evidence>
<reference evidence="2 3" key="1">
    <citation type="journal article" date="2016" name="Genome Biol. Evol.">
        <title>Gene Family Evolution Reflects Adaptation to Soil Environmental Stressors in the Genome of the Collembolan Orchesella cincta.</title>
        <authorList>
            <person name="Faddeeva-Vakhrusheva A."/>
            <person name="Derks M.F."/>
            <person name="Anvar S.Y."/>
            <person name="Agamennone V."/>
            <person name="Suring W."/>
            <person name="Smit S."/>
            <person name="van Straalen N.M."/>
            <person name="Roelofs D."/>
        </authorList>
    </citation>
    <scope>NUCLEOTIDE SEQUENCE [LARGE SCALE GENOMIC DNA]</scope>
    <source>
        <tissue evidence="2">Mixed pool</tissue>
    </source>
</reference>
<feature type="compositionally biased region" description="Basic and acidic residues" evidence="1">
    <location>
        <begin position="62"/>
        <end position="74"/>
    </location>
</feature>
<dbReference type="Proteomes" id="UP000094527">
    <property type="component" value="Unassembled WGS sequence"/>
</dbReference>
<dbReference type="EMBL" id="LJIJ01000050">
    <property type="protein sequence ID" value="ODN04231.1"/>
    <property type="molecule type" value="Genomic_DNA"/>
</dbReference>
<organism evidence="2 3">
    <name type="scientific">Orchesella cincta</name>
    <name type="common">Springtail</name>
    <name type="synonym">Podura cincta</name>
    <dbReference type="NCBI Taxonomy" id="48709"/>
    <lineage>
        <taxon>Eukaryota</taxon>
        <taxon>Metazoa</taxon>
        <taxon>Ecdysozoa</taxon>
        <taxon>Arthropoda</taxon>
        <taxon>Hexapoda</taxon>
        <taxon>Collembola</taxon>
        <taxon>Entomobryomorpha</taxon>
        <taxon>Entomobryoidea</taxon>
        <taxon>Orchesellidae</taxon>
        <taxon>Orchesellinae</taxon>
        <taxon>Orchesella</taxon>
    </lineage>
</organism>
<feature type="region of interest" description="Disordered" evidence="1">
    <location>
        <begin position="40"/>
        <end position="74"/>
    </location>
</feature>
<comment type="caution">
    <text evidence="2">The sequence shown here is derived from an EMBL/GenBank/DDBJ whole genome shotgun (WGS) entry which is preliminary data.</text>
</comment>
<protein>
    <submittedName>
        <fullName evidence="2">Uncharacterized protein</fullName>
    </submittedName>
</protein>
<accession>A0A1D2NG37</accession>
<proteinExistence type="predicted"/>
<evidence type="ECO:0000256" key="1">
    <source>
        <dbReference type="SAM" id="MobiDB-lite"/>
    </source>
</evidence>
<evidence type="ECO:0000313" key="2">
    <source>
        <dbReference type="EMBL" id="ODN04231.1"/>
    </source>
</evidence>
<keyword evidence="3" id="KW-1185">Reference proteome</keyword>
<gene>
    <name evidence="2" type="ORF">Ocin01_02457</name>
</gene>